<evidence type="ECO:0000256" key="1">
    <source>
        <dbReference type="SAM" id="MobiDB-lite"/>
    </source>
</evidence>
<evidence type="ECO:0000313" key="2">
    <source>
        <dbReference type="EMBL" id="CAI2376764.1"/>
    </source>
</evidence>
<organism evidence="2 3">
    <name type="scientific">Euplotes crassus</name>
    <dbReference type="NCBI Taxonomy" id="5936"/>
    <lineage>
        <taxon>Eukaryota</taxon>
        <taxon>Sar</taxon>
        <taxon>Alveolata</taxon>
        <taxon>Ciliophora</taxon>
        <taxon>Intramacronucleata</taxon>
        <taxon>Spirotrichea</taxon>
        <taxon>Hypotrichia</taxon>
        <taxon>Euplotida</taxon>
        <taxon>Euplotidae</taxon>
        <taxon>Moneuplotes</taxon>
    </lineage>
</organism>
<dbReference type="Proteomes" id="UP001295684">
    <property type="component" value="Unassembled WGS sequence"/>
</dbReference>
<comment type="caution">
    <text evidence="2">The sequence shown here is derived from an EMBL/GenBank/DDBJ whole genome shotgun (WGS) entry which is preliminary data.</text>
</comment>
<proteinExistence type="predicted"/>
<keyword evidence="3" id="KW-1185">Reference proteome</keyword>
<reference evidence="2" key="1">
    <citation type="submission" date="2023-07" db="EMBL/GenBank/DDBJ databases">
        <authorList>
            <consortium name="AG Swart"/>
            <person name="Singh M."/>
            <person name="Singh A."/>
            <person name="Seah K."/>
            <person name="Emmerich C."/>
        </authorList>
    </citation>
    <scope>NUCLEOTIDE SEQUENCE</scope>
    <source>
        <strain evidence="2">DP1</strain>
    </source>
</reference>
<dbReference type="EMBL" id="CAMPGE010018338">
    <property type="protein sequence ID" value="CAI2376764.1"/>
    <property type="molecule type" value="Genomic_DNA"/>
</dbReference>
<feature type="compositionally biased region" description="Basic and acidic residues" evidence="1">
    <location>
        <begin position="924"/>
        <end position="941"/>
    </location>
</feature>
<feature type="region of interest" description="Disordered" evidence="1">
    <location>
        <begin position="901"/>
        <end position="941"/>
    </location>
</feature>
<evidence type="ECO:0000313" key="3">
    <source>
        <dbReference type="Proteomes" id="UP001295684"/>
    </source>
</evidence>
<dbReference type="AlphaFoldDB" id="A0AAD1XQ50"/>
<gene>
    <name evidence="2" type="ORF">ECRASSUSDP1_LOCUS18139</name>
</gene>
<name>A0AAD1XQ50_EUPCR</name>
<protein>
    <submittedName>
        <fullName evidence="2">Uncharacterized protein</fullName>
    </submittedName>
</protein>
<accession>A0AAD1XQ50</accession>
<sequence>MNEAKILLHYAVNKASKNSDPNSSEVNSELIQACKIISDFLPNEDGDKMLTSLHEILPKMIKMLPYLPKPLEMLISTFIDKFVATGEAVSFFYKSFVDEFGEAYIDLSSPKIAINGEWYFCGEYIRIKCCEFLLKLFTILKRKVLKKLQPSVAEFLKNDFFFLYPGREFGVKIVEFLKKRLKHRLFESLEIDFLEDEETRQMRLKAKRQNYTYFEGDVEEDSDEISDLDEETLNTMNMNNKLLLKVEKKIDKLEKHLNNVPTKEDKIRFQRIYLTKDENLTIAFTVICKPHDFESKNEWKFRKDIDYNDELLYQSNVSYLLKSNKIMDYINRDIMNKDLYRSFLMLNVMIDNNTIDFLSKKVDEFYKKAFESIKIGLTSSKNAFLPHVVTLMKALKQHDCEQSIEQILSSRILCLCIQYLDNTSITQFLTELITNKPPTMTVKNHDRVIKYLIQRQKIFETIMDMVIGNNKKMNMLVKYGEGKATEEDRKHPEFDDPLLELENIPRSPTMIPDNRGFSESYSYKEYTETRITNVQGTKMSQEYTRDTINFLFNVVNSYLYKTLDPQDPIYSIPLMKYLFGDEQQVLVRCLYTHAVRIYHSDDHNSECIDFLTMLCNIIKNILDPKTKCKFLIEYKALIKEELRHHFLTLENLIVDELKTPIEITSKKLILLELLCCQIELDSELTRYISPKCWDRLVDHFFNHEAVDQKVSRIKLSYIFKILFDSRFVSVSTKNYGKALTTKLMNLVCSQNILANIVLIFEAKCDIQLYKCAPKIFLCDELYSYCCSFVKVLYPIATKYGVDNDDGHEELNQLAAQLNFSSNWQKILQYIESLGITKTFDESMIETNSEDLEEMLDNELDQSSKHWEKIETFGNQVITEEHKIQQDFGKIDSIKNFMAGSGQGDSFGSDHELGDINEASVDSVEQSKEKDESSGELFEISH</sequence>